<sequence length="155" mass="17818">MVILNKPKLLLMDEPLNGLDPTSAINMREILLELAAEGTTIIVSSHNLDEIDRLTNTIYFMKDGEILQESLEQFATKEYYVSISDLQKAQHVLAEHHISFETYYDSQIKFMETDVALQTVIDTLNKANIVIEEIESERVGAERRYRELFEGNVHT</sequence>
<protein>
    <submittedName>
        <fullName evidence="4">Uncharacterized protein</fullName>
    </submittedName>
</protein>
<dbReference type="PANTHER" id="PTHR43335">
    <property type="entry name" value="ABC TRANSPORTER, ATP-BINDING PROTEIN"/>
    <property type="match status" value="1"/>
</dbReference>
<dbReference type="InterPro" id="IPR027417">
    <property type="entry name" value="P-loop_NTPase"/>
</dbReference>
<evidence type="ECO:0000313" key="4">
    <source>
        <dbReference type="EMBL" id="MDY0407898.1"/>
    </source>
</evidence>
<keyword evidence="3" id="KW-0175">Coiled coil</keyword>
<comment type="caution">
    <text evidence="4">The sequence shown here is derived from an EMBL/GenBank/DDBJ whole genome shotgun (WGS) entry which is preliminary data.</text>
</comment>
<dbReference type="Gene3D" id="3.40.50.300">
    <property type="entry name" value="P-loop containing nucleotide triphosphate hydrolases"/>
    <property type="match status" value="1"/>
</dbReference>
<gene>
    <name evidence="4" type="ORF">RWD45_03830</name>
</gene>
<evidence type="ECO:0000313" key="5">
    <source>
        <dbReference type="Proteomes" id="UP001275315"/>
    </source>
</evidence>
<comment type="similarity">
    <text evidence="1">Belongs to the ABC transporter superfamily.</text>
</comment>
<dbReference type="EMBL" id="JAWDIQ010000001">
    <property type="protein sequence ID" value="MDY0407898.1"/>
    <property type="molecule type" value="Genomic_DNA"/>
</dbReference>
<evidence type="ECO:0000256" key="3">
    <source>
        <dbReference type="SAM" id="Coils"/>
    </source>
</evidence>
<accession>A0ABU5CNG3</accession>
<dbReference type="SUPFAM" id="SSF52540">
    <property type="entry name" value="P-loop containing nucleoside triphosphate hydrolases"/>
    <property type="match status" value="1"/>
</dbReference>
<proteinExistence type="inferred from homology"/>
<feature type="coiled-coil region" evidence="3">
    <location>
        <begin position="117"/>
        <end position="144"/>
    </location>
</feature>
<dbReference type="Proteomes" id="UP001275315">
    <property type="component" value="Unassembled WGS sequence"/>
</dbReference>
<dbReference type="PANTHER" id="PTHR43335:SF8">
    <property type="entry name" value="ABC TRANSPORTER, ATP-BINDING PROTEIN"/>
    <property type="match status" value="1"/>
</dbReference>
<keyword evidence="2" id="KW-0813">Transport</keyword>
<reference evidence="4 5" key="1">
    <citation type="submission" date="2023-10" db="EMBL/GenBank/DDBJ databases">
        <title>Virgibacillus soli CC-YMP-6 genome.</title>
        <authorList>
            <person name="Miliotis G."/>
            <person name="Sengupta P."/>
            <person name="Hameed A."/>
            <person name="Chuvochina M."/>
            <person name="Mcdonagh F."/>
            <person name="Simpson A.C."/>
            <person name="Singh N.K."/>
            <person name="Rekha P.D."/>
            <person name="Raman K."/>
            <person name="Hugenholtz P."/>
            <person name="Venkateswaran K."/>
        </authorList>
    </citation>
    <scope>NUCLEOTIDE SEQUENCE [LARGE SCALE GENOMIC DNA]</scope>
    <source>
        <strain evidence="4 5">CC-YMP-6</strain>
    </source>
</reference>
<organism evidence="4 5">
    <name type="scientific">Paracerasibacillus soli</name>
    <dbReference type="NCBI Taxonomy" id="480284"/>
    <lineage>
        <taxon>Bacteria</taxon>
        <taxon>Bacillati</taxon>
        <taxon>Bacillota</taxon>
        <taxon>Bacilli</taxon>
        <taxon>Bacillales</taxon>
        <taxon>Bacillaceae</taxon>
        <taxon>Paracerasibacillus</taxon>
    </lineage>
</organism>
<name>A0ABU5CNG3_9BACI</name>
<keyword evidence="5" id="KW-1185">Reference proteome</keyword>
<evidence type="ECO:0000256" key="1">
    <source>
        <dbReference type="ARBA" id="ARBA00005417"/>
    </source>
</evidence>
<evidence type="ECO:0000256" key="2">
    <source>
        <dbReference type="ARBA" id="ARBA00022448"/>
    </source>
</evidence>